<dbReference type="PANTHER" id="PTHR22990">
    <property type="entry name" value="F-BOX ONLY PROTEIN"/>
    <property type="match status" value="1"/>
</dbReference>
<dbReference type="AlphaFoldDB" id="A0A1V6N1B9"/>
<dbReference type="Pfam" id="PF13229">
    <property type="entry name" value="Beta_helix"/>
    <property type="match status" value="2"/>
</dbReference>
<keyword evidence="5" id="KW-1133">Transmembrane helix</keyword>
<dbReference type="InterPro" id="IPR022441">
    <property type="entry name" value="Para_beta_helix_rpt-2"/>
</dbReference>
<evidence type="ECO:0000256" key="5">
    <source>
        <dbReference type="SAM" id="Phobius"/>
    </source>
</evidence>
<reference evidence="7 8" key="1">
    <citation type="submission" date="2014-12" db="EMBL/GenBank/DDBJ databases">
        <title>Genome sequence of Methanobrevibacter arboriphilicus DH1, DSM1125.</title>
        <authorList>
            <person name="Poehlein A."/>
            <person name="Thauer R.K."/>
            <person name="Seedorf H."/>
            <person name="Daniel R."/>
        </authorList>
    </citation>
    <scope>NUCLEOTIDE SEQUENCE [LARGE SCALE GENOMIC DNA]</scope>
    <source>
        <strain evidence="7 8">DH1</strain>
    </source>
</reference>
<evidence type="ECO:0000259" key="6">
    <source>
        <dbReference type="Pfam" id="PF13229"/>
    </source>
</evidence>
<feature type="domain" description="Right handed beta helix" evidence="6">
    <location>
        <begin position="172"/>
        <end position="322"/>
    </location>
</feature>
<gene>
    <name evidence="7" type="ORF">MBBAR_18c00050</name>
</gene>
<dbReference type="NCBIfam" id="TIGR03804">
    <property type="entry name" value="para_beta_helix"/>
    <property type="match status" value="4"/>
</dbReference>
<dbReference type="InterPro" id="IPR006626">
    <property type="entry name" value="PbH1"/>
</dbReference>
<keyword evidence="2" id="KW-0677">Repeat</keyword>
<dbReference type="Proteomes" id="UP000191661">
    <property type="component" value="Unassembled WGS sequence"/>
</dbReference>
<evidence type="ECO:0000256" key="3">
    <source>
        <dbReference type="ARBA" id="ARBA00022786"/>
    </source>
</evidence>
<evidence type="ECO:0000256" key="1">
    <source>
        <dbReference type="ARBA" id="ARBA00004906"/>
    </source>
</evidence>
<feature type="domain" description="Right handed beta helix" evidence="6">
    <location>
        <begin position="326"/>
        <end position="468"/>
    </location>
</feature>
<feature type="region of interest" description="Disordered" evidence="4">
    <location>
        <begin position="590"/>
        <end position="632"/>
    </location>
</feature>
<evidence type="ECO:0000256" key="2">
    <source>
        <dbReference type="ARBA" id="ARBA00022737"/>
    </source>
</evidence>
<dbReference type="PANTHER" id="PTHR22990:SF15">
    <property type="entry name" value="F-BOX ONLY PROTEIN 10"/>
    <property type="match status" value="1"/>
</dbReference>
<dbReference type="EMBL" id="JXMW01000018">
    <property type="protein sequence ID" value="OQD58353.1"/>
    <property type="molecule type" value="Genomic_DNA"/>
</dbReference>
<keyword evidence="5" id="KW-0472">Membrane</keyword>
<name>A0A1V6N1B9_METAZ</name>
<dbReference type="Gene3D" id="2.160.20.10">
    <property type="entry name" value="Single-stranded right-handed beta-helix, Pectin lyase-like"/>
    <property type="match status" value="2"/>
</dbReference>
<feature type="compositionally biased region" description="Basic and acidic residues" evidence="4">
    <location>
        <begin position="610"/>
        <end position="619"/>
    </location>
</feature>
<evidence type="ECO:0000313" key="7">
    <source>
        <dbReference type="EMBL" id="OQD58353.1"/>
    </source>
</evidence>
<keyword evidence="5" id="KW-0812">Transmembrane</keyword>
<dbReference type="InterPro" id="IPR051550">
    <property type="entry name" value="SCF-Subunits/Alg-Epimerases"/>
</dbReference>
<keyword evidence="8" id="KW-1185">Reference proteome</keyword>
<keyword evidence="3" id="KW-0833">Ubl conjugation pathway</keyword>
<accession>A0A1V6N1B9</accession>
<sequence length="660" mass="71938">MNYKNIVIVLFLLIFAVSSFNSVSAASVNINSTEWSNNDITNFFNGNIVHGFNILDFDNVIFSEGIYTNLSFVVKNSVNIFSDGIVNFVSNSNLTAIIVNNTNNVNISGINFNNYSTAISFNNSNNSKVFNNTINNTINRNTSGIAYNNSENAIVENNTLNNNATFNSNSIGVYFDNSNGNITNNRISGYGNGAVLSDSDKSNVEKNTITDNTGTGLVIKNSSNINIKNNNISKNGRNPGPSANGDGIAISKSSNVNVSKNNINENYVYGIVYGSSNNVTIENNNISNNDYYGIYVTNSTNNNINNNNILNSGSGGIWLSSQFGVNTNNKITSNNISNSALSGILLQGSYNTLIINNKLNNNYYGVYVTDGSNDIINIKNNSIIDNMYGILLRNAANVSGNQIINNSNSGIYLWNFSSNSNITSNNIINNGIGIVFNGVSEIKNVDINYNRIYNNTNPLSVSGNVHSNIANLNWWGTNNPLINYTGVLIDTWYVLQLSANDFNTTMNATKNFTNEKVNLTYKLTTNKDIDNDQSLLPYFEVTVILPNGTSITKDIRNTVISYLLNPSNNTFDMIAVSDDENISLTINMAKNESPDKPVGPDKPVNPVKPSESDSNRTKDGQNQSSDLNDAGAKMKNTGLPILAVLIVLLAIMGMSFRKNK</sequence>
<evidence type="ECO:0000256" key="4">
    <source>
        <dbReference type="SAM" id="MobiDB-lite"/>
    </source>
</evidence>
<feature type="transmembrane region" description="Helical" evidence="5">
    <location>
        <begin position="638"/>
        <end position="656"/>
    </location>
</feature>
<dbReference type="InterPro" id="IPR039448">
    <property type="entry name" value="Beta_helix"/>
</dbReference>
<comment type="caution">
    <text evidence="7">The sequence shown here is derived from an EMBL/GenBank/DDBJ whole genome shotgun (WGS) entry which is preliminary data.</text>
</comment>
<dbReference type="OrthoDB" id="71439at2157"/>
<dbReference type="InterPro" id="IPR011050">
    <property type="entry name" value="Pectin_lyase_fold/virulence"/>
</dbReference>
<evidence type="ECO:0000313" key="8">
    <source>
        <dbReference type="Proteomes" id="UP000191661"/>
    </source>
</evidence>
<dbReference type="InterPro" id="IPR012334">
    <property type="entry name" value="Pectin_lyas_fold"/>
</dbReference>
<dbReference type="SUPFAM" id="SSF51126">
    <property type="entry name" value="Pectin lyase-like"/>
    <property type="match status" value="3"/>
</dbReference>
<protein>
    <recommendedName>
        <fullName evidence="6">Right handed beta helix domain-containing protein</fullName>
    </recommendedName>
</protein>
<dbReference type="SMART" id="SM00710">
    <property type="entry name" value="PbH1"/>
    <property type="match status" value="15"/>
</dbReference>
<organism evidence="7 8">
    <name type="scientific">Methanobrevibacter arboriphilus JCM 13429 = DSM 1125</name>
    <dbReference type="NCBI Taxonomy" id="1300164"/>
    <lineage>
        <taxon>Archaea</taxon>
        <taxon>Methanobacteriati</taxon>
        <taxon>Methanobacteriota</taxon>
        <taxon>Methanomada group</taxon>
        <taxon>Methanobacteria</taxon>
        <taxon>Methanobacteriales</taxon>
        <taxon>Methanobacteriaceae</taxon>
        <taxon>Methanobrevibacter</taxon>
    </lineage>
</organism>
<dbReference type="RefSeq" id="WP_080460743.1">
    <property type="nucleotide sequence ID" value="NZ_JXMW01000018.1"/>
</dbReference>
<proteinExistence type="predicted"/>
<comment type="pathway">
    <text evidence="1">Protein modification; protein ubiquitination.</text>
</comment>